<protein>
    <recommendedName>
        <fullName evidence="4">DIRP domain-containing protein</fullName>
    </recommendedName>
</protein>
<comment type="subcellular location">
    <subcellularLocation>
        <location evidence="1">Nucleus</location>
    </subcellularLocation>
</comment>
<dbReference type="GO" id="GO:0006357">
    <property type="term" value="P:regulation of transcription by RNA polymerase II"/>
    <property type="evidence" value="ECO:0007669"/>
    <property type="project" value="TreeGrafter"/>
</dbReference>
<evidence type="ECO:0000313" key="6">
    <source>
        <dbReference type="EnsemblMetazoa" id="ADAC009328-PA"/>
    </source>
</evidence>
<dbReference type="GO" id="GO:0006351">
    <property type="term" value="P:DNA-templated transcription"/>
    <property type="evidence" value="ECO:0007669"/>
    <property type="project" value="InterPro"/>
</dbReference>
<dbReference type="PANTHER" id="PTHR21689">
    <property type="entry name" value="LIN-9"/>
    <property type="match status" value="1"/>
</dbReference>
<dbReference type="EnsemblMetazoa" id="ADAC009328-RA">
    <property type="protein sequence ID" value="ADAC009328-PA"/>
    <property type="gene ID" value="ADAC009328"/>
</dbReference>
<dbReference type="GO" id="GO:0017053">
    <property type="term" value="C:transcription repressor complex"/>
    <property type="evidence" value="ECO:0007669"/>
    <property type="project" value="InterPro"/>
</dbReference>
<reference evidence="5 7" key="1">
    <citation type="journal article" date="2010" name="BMC Genomics">
        <title>Combination of measures distinguishes pre-miRNAs from other stem-loops in the genome of the newly sequenced Anopheles darlingi.</title>
        <authorList>
            <person name="Mendes N.D."/>
            <person name="Freitas A.T."/>
            <person name="Vasconcelos A.T."/>
            <person name="Sagot M.F."/>
        </authorList>
    </citation>
    <scope>NUCLEOTIDE SEQUENCE</scope>
</reference>
<evidence type="ECO:0000259" key="4">
    <source>
        <dbReference type="SMART" id="SM01135"/>
    </source>
</evidence>
<evidence type="ECO:0000256" key="2">
    <source>
        <dbReference type="ARBA" id="ARBA00023242"/>
    </source>
</evidence>
<dbReference type="EMBL" id="ADMH02002103">
    <property type="protein sequence ID" value="ETN59078.1"/>
    <property type="molecule type" value="Genomic_DNA"/>
</dbReference>
<dbReference type="InterPro" id="IPR010561">
    <property type="entry name" value="LIN-9/ALY1"/>
</dbReference>
<organism evidence="5">
    <name type="scientific">Anopheles darlingi</name>
    <name type="common">Mosquito</name>
    <dbReference type="NCBI Taxonomy" id="43151"/>
    <lineage>
        <taxon>Eukaryota</taxon>
        <taxon>Metazoa</taxon>
        <taxon>Ecdysozoa</taxon>
        <taxon>Arthropoda</taxon>
        <taxon>Hexapoda</taxon>
        <taxon>Insecta</taxon>
        <taxon>Pterygota</taxon>
        <taxon>Neoptera</taxon>
        <taxon>Endopterygota</taxon>
        <taxon>Diptera</taxon>
        <taxon>Nematocera</taxon>
        <taxon>Culicoidea</taxon>
        <taxon>Culicidae</taxon>
        <taxon>Anophelinae</taxon>
        <taxon>Anopheles</taxon>
    </lineage>
</organism>
<dbReference type="eggNOG" id="KOG1019">
    <property type="taxonomic scope" value="Eukaryota"/>
</dbReference>
<feature type="domain" description="DIRP" evidence="4">
    <location>
        <begin position="86"/>
        <end position="199"/>
    </location>
</feature>
<dbReference type="STRING" id="43151.W5J6Q2"/>
<evidence type="ECO:0000256" key="3">
    <source>
        <dbReference type="SAM" id="Coils"/>
    </source>
</evidence>
<dbReference type="Pfam" id="PF06584">
    <property type="entry name" value="DIRP"/>
    <property type="match status" value="1"/>
</dbReference>
<dbReference type="GO" id="GO:0051726">
    <property type="term" value="P:regulation of cell cycle"/>
    <property type="evidence" value="ECO:0007669"/>
    <property type="project" value="TreeGrafter"/>
</dbReference>
<feature type="coiled-coil region" evidence="3">
    <location>
        <begin position="267"/>
        <end position="297"/>
    </location>
</feature>
<reference evidence="5" key="3">
    <citation type="journal article" date="2013" name="Nucleic Acids Res.">
        <title>The genome of Anopheles darlingi, the main neotropical malaria vector.</title>
        <authorList>
            <person name="Marinotti O."/>
            <person name="Cerqueira G.C."/>
            <person name="de Almeida L.G."/>
            <person name="Ferro M.I."/>
            <person name="Loreto E.L."/>
            <person name="Zaha A."/>
            <person name="Teixeira S.M."/>
            <person name="Wespiser A.R."/>
            <person name="Almeida E Silva A."/>
            <person name="Schlindwein A.D."/>
            <person name="Pacheco A.C."/>
            <person name="Silva A.L."/>
            <person name="Graveley B.R."/>
            <person name="Walenz B.P."/>
            <person name="Lima Bde A."/>
            <person name="Ribeiro C.A."/>
            <person name="Nunes-Silva C.G."/>
            <person name="de Carvalho C.R."/>
            <person name="Soares C.M."/>
            <person name="de Menezes C.B."/>
            <person name="Matiolli C."/>
            <person name="Caffrey D."/>
            <person name="Araujo D.A."/>
            <person name="de Oliveira D.M."/>
            <person name="Golenbock D."/>
            <person name="Grisard E.C."/>
            <person name="Fantinatti-Garboggini F."/>
            <person name="de Carvalho F.M."/>
            <person name="Barcellos F.G."/>
            <person name="Prosdocimi F."/>
            <person name="May G."/>
            <person name="Azevedo Junior G.M."/>
            <person name="Guimaraes G.M."/>
            <person name="Goldman G.H."/>
            <person name="Padilha I.Q."/>
            <person name="Batista Jda S."/>
            <person name="Ferro J.A."/>
            <person name="Ribeiro J.M."/>
            <person name="Fietto J.L."/>
            <person name="Dabbas K.M."/>
            <person name="Cerdeira L."/>
            <person name="Agnez-Lima L.F."/>
            <person name="Brocchi M."/>
            <person name="de Carvalho M.O."/>
            <person name="Teixeira Mde M."/>
            <person name="Diniz Maia Mde M."/>
            <person name="Goldman M.H."/>
            <person name="Cruz Schneider M.P."/>
            <person name="Felipe M.S."/>
            <person name="Hungria M."/>
            <person name="Nicolas M.F."/>
            <person name="Pereira M."/>
            <person name="Montes M.A."/>
            <person name="Cantao M.E."/>
            <person name="Vincentz M."/>
            <person name="Rafael M.S."/>
            <person name="Silverman N."/>
            <person name="Stoco P.H."/>
            <person name="Souza R.C."/>
            <person name="Vicentini R."/>
            <person name="Gazzinelli R.T."/>
            <person name="Neves Rde O."/>
            <person name="Silva R."/>
            <person name="Astolfi-Filho S."/>
            <person name="Maciel T.E."/>
            <person name="Urmenyi T.P."/>
            <person name="Tadei W.P."/>
            <person name="Camargo E.P."/>
            <person name="de Vasconcelos A.T."/>
        </authorList>
    </citation>
    <scope>NUCLEOTIDE SEQUENCE</scope>
</reference>
<dbReference type="InterPro" id="IPR033471">
    <property type="entry name" value="DIRP"/>
</dbReference>
<name>W5J6Q2_ANODA</name>
<dbReference type="HOGENOM" id="CLU_683735_0_0_1"/>
<keyword evidence="3" id="KW-0175">Coiled coil</keyword>
<reference evidence="5" key="2">
    <citation type="submission" date="2010-05" db="EMBL/GenBank/DDBJ databases">
        <authorList>
            <person name="Almeida L.G."/>
            <person name="Nicolas M.F."/>
            <person name="Souza R.C."/>
            <person name="Vasconcelos A.T.R."/>
        </authorList>
    </citation>
    <scope>NUCLEOTIDE SEQUENCE</scope>
</reference>
<sequence length="403" mass="46430">MADKIEILYLNNETSQAAGGRAQQQPIYVSDTEELLEISDVAEIPPQDNHFVLENSGVFLNTNQPDHSCYLQLRKPFQRLLVREWFYSNIDQCLLGRGSGVQDMETLLSSQLPALVTRRLNRAAWNHIRDILRKLTLVQPRRRCSEKFFLDERMHLEQRREKVRFLQLHPMFEYLDDDLPADLPVGIESGDSVVAQLNEPYGVFRGVVEEVGGSYAHAYTVRFEDPEIDGQIVPDFQIASATPSSEPAPIVEEDAIVMIPQNLSKQLELFRDQLDEKEKLLNEMECLRLRFKSIRDRPETHQAQSMMRGQQRRYLNCIENLQTMNTSIGLHMRTITRLVDNVDDALVDTQVVQIAQRLQDTCCKAGNLPLGNGVLEITLRQLRGPPSRLNELQRYLQSRKFEQ</sequence>
<reference evidence="6" key="4">
    <citation type="submission" date="2015-06" db="UniProtKB">
        <authorList>
            <consortium name="EnsemblMetazoa"/>
        </authorList>
    </citation>
    <scope>IDENTIFICATION</scope>
</reference>
<keyword evidence="2" id="KW-0539">Nucleus</keyword>
<accession>W5J6Q2</accession>
<evidence type="ECO:0000256" key="1">
    <source>
        <dbReference type="ARBA" id="ARBA00004123"/>
    </source>
</evidence>
<dbReference type="SMART" id="SM01135">
    <property type="entry name" value="DIRP"/>
    <property type="match status" value="1"/>
</dbReference>
<proteinExistence type="predicted"/>
<dbReference type="GO" id="GO:0003677">
    <property type="term" value="F:DNA binding"/>
    <property type="evidence" value="ECO:0007669"/>
    <property type="project" value="TreeGrafter"/>
</dbReference>
<dbReference type="VEuPathDB" id="VectorBase:ADAC009328"/>
<gene>
    <name evidence="5" type="ORF">AND_009328</name>
</gene>
<dbReference type="AlphaFoldDB" id="W5J6Q2"/>
<keyword evidence="7" id="KW-1185">Reference proteome</keyword>
<evidence type="ECO:0000313" key="7">
    <source>
        <dbReference type="Proteomes" id="UP000000673"/>
    </source>
</evidence>
<evidence type="ECO:0000313" key="5">
    <source>
        <dbReference type="EMBL" id="ETN59078.1"/>
    </source>
</evidence>
<dbReference type="GO" id="GO:0005654">
    <property type="term" value="C:nucleoplasm"/>
    <property type="evidence" value="ECO:0007669"/>
    <property type="project" value="TreeGrafter"/>
</dbReference>
<dbReference type="Proteomes" id="UP000000673">
    <property type="component" value="Unassembled WGS sequence"/>
</dbReference>
<dbReference type="PANTHER" id="PTHR21689:SF2">
    <property type="entry name" value="PROTEIN LIN-9 HOMOLOG"/>
    <property type="match status" value="1"/>
</dbReference>